<keyword evidence="2" id="KW-1185">Reference proteome</keyword>
<proteinExistence type="predicted"/>
<comment type="caution">
    <text evidence="1">The sequence shown here is derived from an EMBL/GenBank/DDBJ whole genome shotgun (WGS) entry which is preliminary data.</text>
</comment>
<evidence type="ECO:0000313" key="1">
    <source>
        <dbReference type="EMBL" id="MBR0671177.1"/>
    </source>
</evidence>
<protein>
    <submittedName>
        <fullName evidence="1">Uncharacterized protein</fullName>
    </submittedName>
</protein>
<reference evidence="1" key="1">
    <citation type="submission" date="2020-01" db="EMBL/GenBank/DDBJ databases">
        <authorList>
            <person name="Rat A."/>
        </authorList>
    </citation>
    <scope>NUCLEOTIDE SEQUENCE</scope>
    <source>
        <strain evidence="1">LMG 31231</strain>
    </source>
</reference>
<dbReference type="EMBL" id="JAAEDM010000015">
    <property type="protein sequence ID" value="MBR0671177.1"/>
    <property type="molecule type" value="Genomic_DNA"/>
</dbReference>
<evidence type="ECO:0000313" key="2">
    <source>
        <dbReference type="Proteomes" id="UP001138751"/>
    </source>
</evidence>
<organism evidence="1 2">
    <name type="scientific">Neoroseomonas soli</name>
    <dbReference type="NCBI Taxonomy" id="1081025"/>
    <lineage>
        <taxon>Bacteria</taxon>
        <taxon>Pseudomonadati</taxon>
        <taxon>Pseudomonadota</taxon>
        <taxon>Alphaproteobacteria</taxon>
        <taxon>Acetobacterales</taxon>
        <taxon>Acetobacteraceae</taxon>
        <taxon>Neoroseomonas</taxon>
    </lineage>
</organism>
<sequence length="194" mass="22464">MNPLPHPPFDPPREALFIAFGEFMEQWDKVEHQAMILLGNLAGIRDFNCTWAIFHAAGGSERLRRMLTALAEITLTPAGQEQVEDLLAALDRATTSRNRIVHGVWRERRLVDEVEDDPSATHERMEMFREYQQPGVPLGHMPRSNGDEARLRDKRQRFYLADLQKERDYLAALAKRMTHEQSEVLRAIIPRRPL</sequence>
<dbReference type="RefSeq" id="WP_211861547.1">
    <property type="nucleotide sequence ID" value="NZ_JAAEDM010000015.1"/>
</dbReference>
<dbReference type="Proteomes" id="UP001138751">
    <property type="component" value="Unassembled WGS sequence"/>
</dbReference>
<accession>A0A9X9WVJ8</accession>
<name>A0A9X9WVJ8_9PROT</name>
<dbReference type="AlphaFoldDB" id="A0A9X9WVJ8"/>
<reference evidence="1" key="2">
    <citation type="journal article" date="2021" name="Syst. Appl. Microbiol.">
        <title>Roseomonas hellenica sp. nov., isolated from roots of wild-growing Alkanna tinctoria.</title>
        <authorList>
            <person name="Rat A."/>
            <person name="Naranjo H.D."/>
            <person name="Lebbe L."/>
            <person name="Cnockaert M."/>
            <person name="Krigas N."/>
            <person name="Grigoriadou K."/>
            <person name="Maloupa E."/>
            <person name="Willems A."/>
        </authorList>
    </citation>
    <scope>NUCLEOTIDE SEQUENCE</scope>
    <source>
        <strain evidence="1">LMG 31231</strain>
    </source>
</reference>
<gene>
    <name evidence="1" type="ORF">GXW76_08320</name>
</gene>